<feature type="domain" description="Insertion element IS150 protein InsJ-like helix-turn-helix" evidence="1">
    <location>
        <begin position="11"/>
        <end position="58"/>
    </location>
</feature>
<dbReference type="STRING" id="1693.BMIN_0230"/>
<gene>
    <name evidence="2" type="ORF">BMIN_0230</name>
</gene>
<dbReference type="RefSeq" id="WP_238565626.1">
    <property type="nucleotide sequence ID" value="NZ_JGZD01000009.1"/>
</dbReference>
<dbReference type="InterPro" id="IPR009057">
    <property type="entry name" value="Homeodomain-like_sf"/>
</dbReference>
<evidence type="ECO:0000313" key="3">
    <source>
        <dbReference type="Proteomes" id="UP000029014"/>
    </source>
</evidence>
<organism evidence="2 3">
    <name type="scientific">Bifidobacterium minimum</name>
    <dbReference type="NCBI Taxonomy" id="1693"/>
    <lineage>
        <taxon>Bacteria</taxon>
        <taxon>Bacillati</taxon>
        <taxon>Actinomycetota</taxon>
        <taxon>Actinomycetes</taxon>
        <taxon>Bifidobacteriales</taxon>
        <taxon>Bifidobacteriaceae</taxon>
        <taxon>Bifidobacterium</taxon>
    </lineage>
</organism>
<evidence type="ECO:0000313" key="2">
    <source>
        <dbReference type="EMBL" id="KFI72338.1"/>
    </source>
</evidence>
<proteinExistence type="predicted"/>
<dbReference type="InterPro" id="IPR055247">
    <property type="entry name" value="InsJ-like_HTH"/>
</dbReference>
<dbReference type="Proteomes" id="UP000029014">
    <property type="component" value="Unassembled WGS sequence"/>
</dbReference>
<evidence type="ECO:0000259" key="1">
    <source>
        <dbReference type="Pfam" id="PF13518"/>
    </source>
</evidence>
<comment type="caution">
    <text evidence="2">The sequence shown here is derived from an EMBL/GenBank/DDBJ whole genome shotgun (WGS) entry which is preliminary data.</text>
</comment>
<keyword evidence="3" id="KW-1185">Reference proteome</keyword>
<dbReference type="Gene3D" id="1.10.10.10">
    <property type="entry name" value="Winged helix-like DNA-binding domain superfamily/Winged helix DNA-binding domain"/>
    <property type="match status" value="1"/>
</dbReference>
<sequence>MRKPIIPLETRQKAIELVLGGMRQKQAARELGVSAGAVNHWVKMYREGGMAALIPENRNAAQNGKPACMPFGRSVDADGDDREALRRRVANWSWRTH</sequence>
<dbReference type="AlphaFoldDB" id="A0A087BMT8"/>
<name>A0A087BMT8_9BIFI</name>
<dbReference type="EMBL" id="JGZD01000009">
    <property type="protein sequence ID" value="KFI72338.1"/>
    <property type="molecule type" value="Genomic_DNA"/>
</dbReference>
<dbReference type="InterPro" id="IPR036388">
    <property type="entry name" value="WH-like_DNA-bd_sf"/>
</dbReference>
<dbReference type="SUPFAM" id="SSF46689">
    <property type="entry name" value="Homeodomain-like"/>
    <property type="match status" value="1"/>
</dbReference>
<dbReference type="eggNOG" id="COG3415">
    <property type="taxonomic scope" value="Bacteria"/>
</dbReference>
<reference evidence="2 3" key="1">
    <citation type="submission" date="2014-03" db="EMBL/GenBank/DDBJ databases">
        <title>Genomics of Bifidobacteria.</title>
        <authorList>
            <person name="Ventura M."/>
            <person name="Milani C."/>
            <person name="Lugli G.A."/>
        </authorList>
    </citation>
    <scope>NUCLEOTIDE SEQUENCE [LARGE SCALE GENOMIC DNA]</scope>
    <source>
        <strain evidence="2 3">LMG 11592</strain>
    </source>
</reference>
<protein>
    <submittedName>
        <fullName evidence="2">Transposase</fullName>
    </submittedName>
</protein>
<accession>A0A087BMT8</accession>
<dbReference type="Pfam" id="PF13518">
    <property type="entry name" value="HTH_28"/>
    <property type="match status" value="1"/>
</dbReference>